<gene>
    <name evidence="3" type="ORF">Q7514_05605</name>
</gene>
<accession>A0ABU7L665</accession>
<reference evidence="3 4" key="1">
    <citation type="submission" date="2023-07" db="EMBL/GenBank/DDBJ databases">
        <authorList>
            <person name="Girao M."/>
            <person name="Carvalho M.F."/>
        </authorList>
    </citation>
    <scope>NUCLEOTIDE SEQUENCE [LARGE SCALE GENOMIC DNA]</scope>
    <source>
        <strain evidence="3 4">YIM65754</strain>
    </source>
</reference>
<dbReference type="Pfam" id="PF04075">
    <property type="entry name" value="F420H2_quin_red"/>
    <property type="match status" value="1"/>
</dbReference>
<evidence type="ECO:0000313" key="4">
    <source>
        <dbReference type="Proteomes" id="UP001336020"/>
    </source>
</evidence>
<protein>
    <submittedName>
        <fullName evidence="3">Nitroreductase family deazaflavin-dependent oxidoreductase</fullName>
    </submittedName>
</protein>
<dbReference type="InterPro" id="IPR004378">
    <property type="entry name" value="F420H2_quin_Rdtase"/>
</dbReference>
<dbReference type="PANTHER" id="PTHR39428:SF3">
    <property type="entry name" value="DEAZAFLAVIN-DEPENDENT NITROREDUCTASE"/>
    <property type="match status" value="1"/>
</dbReference>
<organism evidence="3 4">
    <name type="scientific">Rhodococcus artemisiae</name>
    <dbReference type="NCBI Taxonomy" id="714159"/>
    <lineage>
        <taxon>Bacteria</taxon>
        <taxon>Bacillati</taxon>
        <taxon>Actinomycetota</taxon>
        <taxon>Actinomycetes</taxon>
        <taxon>Mycobacteriales</taxon>
        <taxon>Nocardiaceae</taxon>
        <taxon>Rhodococcus</taxon>
    </lineage>
</organism>
<proteinExistence type="inferred from homology"/>
<keyword evidence="4" id="KW-1185">Reference proteome</keyword>
<comment type="catalytic activity">
    <reaction evidence="2">
        <text>oxidized coenzyme F420-(gamma-L-Glu)(n) + a quinol + H(+) = reduced coenzyme F420-(gamma-L-Glu)(n) + a quinone</text>
        <dbReference type="Rhea" id="RHEA:39663"/>
        <dbReference type="Rhea" id="RHEA-COMP:12939"/>
        <dbReference type="Rhea" id="RHEA-COMP:14378"/>
        <dbReference type="ChEBI" id="CHEBI:15378"/>
        <dbReference type="ChEBI" id="CHEBI:24646"/>
        <dbReference type="ChEBI" id="CHEBI:132124"/>
        <dbReference type="ChEBI" id="CHEBI:133980"/>
        <dbReference type="ChEBI" id="CHEBI:139511"/>
    </reaction>
</comment>
<dbReference type="SUPFAM" id="SSF50475">
    <property type="entry name" value="FMN-binding split barrel"/>
    <property type="match status" value="1"/>
</dbReference>
<dbReference type="PANTHER" id="PTHR39428">
    <property type="entry name" value="F420H(2)-DEPENDENT QUINONE REDUCTASE RV1261C"/>
    <property type="match status" value="1"/>
</dbReference>
<dbReference type="InterPro" id="IPR012349">
    <property type="entry name" value="Split_barrel_FMN-bd"/>
</dbReference>
<dbReference type="RefSeq" id="WP_330132264.1">
    <property type="nucleotide sequence ID" value="NZ_JAUTXY010000002.1"/>
</dbReference>
<dbReference type="Gene3D" id="2.30.110.10">
    <property type="entry name" value="Electron Transport, Fmn-binding Protein, Chain A"/>
    <property type="match status" value="1"/>
</dbReference>
<sequence>MNPLRRVAIHLGARPWLPRYARVIVGVDRAIQKLTRGRLTLLTASGLPELMLTVVGRKTGVPHTTPLLCVPHDGGWLVAGSNWGNPDPPAWVHNLRAADGASVRFRGIDSAVSVRIAAGAEREALWRVLVATWPNYDLYAERIEREIPVFVLMPK</sequence>
<comment type="similarity">
    <text evidence="1">Belongs to the F420H(2)-dependent quinone reductase family.</text>
</comment>
<name>A0ABU7L665_9NOCA</name>
<dbReference type="Proteomes" id="UP001336020">
    <property type="component" value="Unassembled WGS sequence"/>
</dbReference>
<dbReference type="EMBL" id="JAUTXY010000002">
    <property type="protein sequence ID" value="MEE2057003.1"/>
    <property type="molecule type" value="Genomic_DNA"/>
</dbReference>
<comment type="caution">
    <text evidence="3">The sequence shown here is derived from an EMBL/GenBank/DDBJ whole genome shotgun (WGS) entry which is preliminary data.</text>
</comment>
<evidence type="ECO:0000313" key="3">
    <source>
        <dbReference type="EMBL" id="MEE2057003.1"/>
    </source>
</evidence>
<evidence type="ECO:0000256" key="1">
    <source>
        <dbReference type="ARBA" id="ARBA00008710"/>
    </source>
</evidence>
<dbReference type="NCBIfam" id="TIGR00026">
    <property type="entry name" value="hi_GC_TIGR00026"/>
    <property type="match status" value="1"/>
</dbReference>
<evidence type="ECO:0000256" key="2">
    <source>
        <dbReference type="ARBA" id="ARBA00049106"/>
    </source>
</evidence>